<dbReference type="EMBL" id="KI927956">
    <property type="protein sequence ID" value="ETW29724.1"/>
    <property type="molecule type" value="Genomic_DNA"/>
</dbReference>
<proteinExistence type="predicted"/>
<name>A0A024VLU4_PLAFA</name>
<reference evidence="2 3" key="2">
    <citation type="submission" date="2013-02" db="EMBL/GenBank/DDBJ databases">
        <title>The Genome Sequence of Plasmodium falciparum FCH/4.</title>
        <authorList>
            <consortium name="The Broad Institute Genome Sequencing Platform"/>
            <consortium name="The Broad Institute Genome Sequencing Center for Infectious Disease"/>
            <person name="Neafsey D."/>
            <person name="Cheeseman I."/>
            <person name="Volkman S."/>
            <person name="Adams J."/>
            <person name="Walker B."/>
            <person name="Young S.K."/>
            <person name="Zeng Q."/>
            <person name="Gargeya S."/>
            <person name="Fitzgerald M."/>
            <person name="Haas B."/>
            <person name="Abouelleil A."/>
            <person name="Alvarado L."/>
            <person name="Arachchi H.M."/>
            <person name="Berlin A.M."/>
            <person name="Chapman S.B."/>
            <person name="Dewar J."/>
            <person name="Goldberg J."/>
            <person name="Griggs A."/>
            <person name="Gujja S."/>
            <person name="Hansen M."/>
            <person name="Howarth C."/>
            <person name="Imamovic A."/>
            <person name="Larimer J."/>
            <person name="McCowan C."/>
            <person name="Murphy C."/>
            <person name="Neiman D."/>
            <person name="Pearson M."/>
            <person name="Priest M."/>
            <person name="Roberts A."/>
            <person name="Saif S."/>
            <person name="Shea T."/>
            <person name="Sisk P."/>
            <person name="Sykes S."/>
            <person name="Wortman J."/>
            <person name="Nusbaum C."/>
            <person name="Birren B."/>
        </authorList>
    </citation>
    <scope>NUCLEOTIDE SEQUENCE [LARGE SCALE GENOMIC DNA]</scope>
    <source>
        <strain evidence="2 3">FCH/4</strain>
    </source>
</reference>
<dbReference type="Proteomes" id="UP000030656">
    <property type="component" value="Unassembled WGS sequence"/>
</dbReference>
<protein>
    <recommendedName>
        <fullName evidence="1">Schizont-infected cell agglutination C-terminal domain-containing protein</fullName>
    </recommendedName>
</protein>
<organism evidence="2 3">
    <name type="scientific">Plasmodium falciparum FCH/4</name>
    <dbReference type="NCBI Taxonomy" id="1036724"/>
    <lineage>
        <taxon>Eukaryota</taxon>
        <taxon>Sar</taxon>
        <taxon>Alveolata</taxon>
        <taxon>Apicomplexa</taxon>
        <taxon>Aconoidasida</taxon>
        <taxon>Haemosporida</taxon>
        <taxon>Plasmodiidae</taxon>
        <taxon>Plasmodium</taxon>
        <taxon>Plasmodium (Laverania)</taxon>
    </lineage>
</organism>
<gene>
    <name evidence="2" type="ORF">PFFCH_02858</name>
</gene>
<dbReference type="Pfam" id="PF12879">
    <property type="entry name" value="SICA_C"/>
    <property type="match status" value="1"/>
</dbReference>
<feature type="domain" description="Schizont-infected cell agglutination C-terminal" evidence="1">
    <location>
        <begin position="9"/>
        <end position="47"/>
    </location>
</feature>
<evidence type="ECO:0000259" key="1">
    <source>
        <dbReference type="Pfam" id="PF12879"/>
    </source>
</evidence>
<evidence type="ECO:0000313" key="2">
    <source>
        <dbReference type="EMBL" id="ETW29724.1"/>
    </source>
</evidence>
<evidence type="ECO:0000313" key="3">
    <source>
        <dbReference type="Proteomes" id="UP000030656"/>
    </source>
</evidence>
<reference evidence="2 3" key="1">
    <citation type="submission" date="2013-02" db="EMBL/GenBank/DDBJ databases">
        <title>The Genome Annotation of Plasmodium falciparum FCH/4.</title>
        <authorList>
            <consortium name="The Broad Institute Genome Sequencing Platform"/>
            <consortium name="The Broad Institute Genome Sequencing Center for Infectious Disease"/>
            <person name="Neafsey D."/>
            <person name="Hoffman S."/>
            <person name="Volkman S."/>
            <person name="Rosenthal P."/>
            <person name="Walker B."/>
            <person name="Young S.K."/>
            <person name="Zeng Q."/>
            <person name="Gargeya S."/>
            <person name="Fitzgerald M."/>
            <person name="Haas B."/>
            <person name="Abouelleil A."/>
            <person name="Allen A.W."/>
            <person name="Alvarado L."/>
            <person name="Arachchi H.M."/>
            <person name="Berlin A.M."/>
            <person name="Chapman S.B."/>
            <person name="Gainer-Dewar J."/>
            <person name="Goldberg J."/>
            <person name="Griggs A."/>
            <person name="Gujja S."/>
            <person name="Hansen M."/>
            <person name="Howarth C."/>
            <person name="Imamovic A."/>
            <person name="Ireland A."/>
            <person name="Larimer J."/>
            <person name="McCowan C."/>
            <person name="Murphy C."/>
            <person name="Pearson M."/>
            <person name="Poon T.W."/>
            <person name="Priest M."/>
            <person name="Roberts A."/>
            <person name="Saif S."/>
            <person name="Shea T."/>
            <person name="Sisk P."/>
            <person name="Sykes S."/>
            <person name="Wortman J."/>
            <person name="Nusbaum C."/>
            <person name="Birren B."/>
        </authorList>
    </citation>
    <scope>NUCLEOTIDE SEQUENCE [LARGE SCALE GENOMIC DNA]</scope>
    <source>
        <strain evidence="2 3">FCH/4</strain>
    </source>
</reference>
<dbReference type="InterPro" id="IPR024288">
    <property type="entry name" value="SICA_C"/>
</dbReference>
<accession>A0A024VLU4</accession>
<sequence>MDDVKLHKMKTVIEIHMELLDESKREDWELNRKQFLEICIEQFSYILETEKKNIIKLNKLQLNIDNEDIMNHMTEKQHMFIQKMMERNKFLLEMWKRKEWFHKLKENWKFQEKYYNITQIQSNNVENFKTEIKNIILEKQKIIWKKWVAKNVMHIEESNNESLLKDFITHNENIYFQDKKTINNIKNQNNNINENSLKKYTEKKLLTMIWINIHMLVLDELKKEEIQESKIILLDKLIDRLKNKNDTKTNQPIIHIIQEKKENILQYKINHINIYQGENENINFKWINEEYKNCNILPEEIDTYDMTVKNPILDIQTDILLKNWENMQIRWIDDNNENDWLKISS</sequence>
<dbReference type="AlphaFoldDB" id="A0A024VLU4"/>